<dbReference type="EMBL" id="BMFF01000001">
    <property type="protein sequence ID" value="GGC87494.1"/>
    <property type="molecule type" value="Genomic_DNA"/>
</dbReference>
<evidence type="ECO:0000313" key="2">
    <source>
        <dbReference type="Proteomes" id="UP000638188"/>
    </source>
</evidence>
<organism evidence="1 2">
    <name type="scientific">Halopseudomonas salina</name>
    <dbReference type="NCBI Taxonomy" id="1323744"/>
    <lineage>
        <taxon>Bacteria</taxon>
        <taxon>Pseudomonadati</taxon>
        <taxon>Pseudomonadota</taxon>
        <taxon>Gammaproteobacteria</taxon>
        <taxon>Pseudomonadales</taxon>
        <taxon>Pseudomonadaceae</taxon>
        <taxon>Halopseudomonas</taxon>
    </lineage>
</organism>
<keyword evidence="2" id="KW-1185">Reference proteome</keyword>
<name>A0ABQ1P621_9GAMM</name>
<evidence type="ECO:0000313" key="1">
    <source>
        <dbReference type="EMBL" id="GGC87494.1"/>
    </source>
</evidence>
<sequence length="239" mass="24375">MQKFANNWATVLSAPLASTDNTLTVPTAQADKLTFASGDYYDLTIDPNGDAPEILRITGKSGGVLTIGSRAREGTVTPGSWAADTVIACTVTAAFAELIQQGGASAGSPAILVDEEAGTFAVPAGAANVCVFMGLGDVVLDLPVPSAGQGHSFDLYVSGGAEAGDLRLRLTGGPISILGGPAFQSGNDLNGDLVITPSSDYFYGRVVLSSASTEVSFGLFLLTSDSAWFALTPPDPQPN</sequence>
<gene>
    <name evidence="1" type="ORF">GCM10007418_04060</name>
</gene>
<protein>
    <submittedName>
        <fullName evidence="1">Uncharacterized protein</fullName>
    </submittedName>
</protein>
<comment type="caution">
    <text evidence="1">The sequence shown here is derived from an EMBL/GenBank/DDBJ whole genome shotgun (WGS) entry which is preliminary data.</text>
</comment>
<dbReference type="RefSeq" id="WP_150277511.1">
    <property type="nucleotide sequence ID" value="NZ_BMFF01000001.1"/>
</dbReference>
<accession>A0ABQ1P621</accession>
<dbReference type="Proteomes" id="UP000638188">
    <property type="component" value="Unassembled WGS sequence"/>
</dbReference>
<reference evidence="2" key="1">
    <citation type="journal article" date="2019" name="Int. J. Syst. Evol. Microbiol.">
        <title>The Global Catalogue of Microorganisms (GCM) 10K type strain sequencing project: providing services to taxonomists for standard genome sequencing and annotation.</title>
        <authorList>
            <consortium name="The Broad Institute Genomics Platform"/>
            <consortium name="The Broad Institute Genome Sequencing Center for Infectious Disease"/>
            <person name="Wu L."/>
            <person name="Ma J."/>
        </authorList>
    </citation>
    <scope>NUCLEOTIDE SEQUENCE [LARGE SCALE GENOMIC DNA]</scope>
    <source>
        <strain evidence="2">CGMCC 1.12482</strain>
    </source>
</reference>
<proteinExistence type="predicted"/>